<evidence type="ECO:0000313" key="1">
    <source>
        <dbReference type="EMBL" id="MDC2889717.1"/>
    </source>
</evidence>
<comment type="caution">
    <text evidence="1">The sequence shown here is derived from an EMBL/GenBank/DDBJ whole genome shotgun (WGS) entry which is preliminary data.</text>
</comment>
<name>A0ABT5FGA9_9GAMM</name>
<protein>
    <submittedName>
        <fullName evidence="1">Uncharacterized protein</fullName>
    </submittedName>
</protein>
<sequence>MQNKYKILTILLSMLGALPQGVSAPKSEFERFKAQFATFAENEKKEFADYKLNLRKELAQYKAQVTGVWGYADVSSGSRLVVYSQDMNEKVLIDYAADEIFIPASNRLI</sequence>
<keyword evidence="2" id="KW-1185">Reference proteome</keyword>
<dbReference type="Proteomes" id="UP001528411">
    <property type="component" value="Unassembled WGS sequence"/>
</dbReference>
<evidence type="ECO:0000313" key="2">
    <source>
        <dbReference type="Proteomes" id="UP001528411"/>
    </source>
</evidence>
<accession>A0ABT5FGA9</accession>
<dbReference type="RefSeq" id="WP_272181094.1">
    <property type="nucleotide sequence ID" value="NZ_JAQOMS010000002.1"/>
</dbReference>
<proteinExistence type="predicted"/>
<reference evidence="1 2" key="1">
    <citation type="submission" date="2023-01" db="EMBL/GenBank/DDBJ databases">
        <title>Psychrosphaera sp. nov., isolated from marine algae.</title>
        <authorList>
            <person name="Bayburt H."/>
            <person name="Choi B.J."/>
            <person name="Kim J.M."/>
            <person name="Choi D.G."/>
            <person name="Jeon C.O."/>
        </authorList>
    </citation>
    <scope>NUCLEOTIDE SEQUENCE [LARGE SCALE GENOMIC DNA]</scope>
    <source>
        <strain evidence="1 2">G1-22</strain>
    </source>
</reference>
<gene>
    <name evidence="1" type="ORF">PN838_14180</name>
</gene>
<dbReference type="EMBL" id="JAQOMS010000002">
    <property type="protein sequence ID" value="MDC2889717.1"/>
    <property type="molecule type" value="Genomic_DNA"/>
</dbReference>
<organism evidence="1 2">
    <name type="scientific">Psychrosphaera algicola</name>
    <dbReference type="NCBI Taxonomy" id="3023714"/>
    <lineage>
        <taxon>Bacteria</taxon>
        <taxon>Pseudomonadati</taxon>
        <taxon>Pseudomonadota</taxon>
        <taxon>Gammaproteobacteria</taxon>
        <taxon>Alteromonadales</taxon>
        <taxon>Pseudoalteromonadaceae</taxon>
        <taxon>Psychrosphaera</taxon>
    </lineage>
</organism>